<sequence length="402" mass="44843">MYFQRVFGFLTTGIIVILSGSFSAYLQASEIADLAALRVQAQQRVEQSYSSDWMAHQSSSLSRWLIGAPTLEVSALQSNLATGTDELEVRLGVQLQRPDNLDLFDQMEQTNQAIMVARQRQQALLISGLVRQRAWDAAMARQQVNALSDKQVWLSRLGTQLTERFNAGELSRLAYLQWQQQQLDVQQALVNAKAELAGAMRAYTELTGAYTLPANMTETVPDSLDAALNSHPELKLLSLQKQYAAAAYQYGRQSQSNWDVALVARRLQSVMGDENQVGIAVGIPLALEMPANPQDLQAWQQTDLALSQSLMNLRITLQQQVSTNLASLTSLEEQIAIGEQQVAIGEQIVEQLAQLKQSSELEQSNWLQSLLEQRDRTYQLDQLKLSQQQRVAQINQLAGQVL</sequence>
<dbReference type="Gene3D" id="1.20.1600.10">
    <property type="entry name" value="Outer membrane efflux proteins (OEP)"/>
    <property type="match status" value="1"/>
</dbReference>
<evidence type="ECO:0000313" key="2">
    <source>
        <dbReference type="Proteomes" id="UP000238949"/>
    </source>
</evidence>
<dbReference type="OrthoDB" id="5755469at2"/>
<dbReference type="Proteomes" id="UP000238949">
    <property type="component" value="Unassembled WGS sequence"/>
</dbReference>
<reference evidence="2" key="1">
    <citation type="journal article" date="2020" name="Int. J. Syst. Evol. Microbiol.">
        <title>Alteromonas alba sp. nov., a marine bacterium isolated from the seawater of the West Pacific Ocean.</title>
        <authorList>
            <person name="Sun C."/>
            <person name="Wu Y.-H."/>
            <person name="Xamxidin M."/>
            <person name="Cheng H."/>
            <person name="Xu X.-W."/>
        </authorList>
    </citation>
    <scope>NUCLEOTIDE SEQUENCE [LARGE SCALE GENOMIC DNA]</scope>
    <source>
        <strain evidence="2">190</strain>
    </source>
</reference>
<accession>A0A2S9V3K2</accession>
<dbReference type="AlphaFoldDB" id="A0A2S9V3K2"/>
<dbReference type="EMBL" id="PVNP01000219">
    <property type="protein sequence ID" value="PRO71037.1"/>
    <property type="molecule type" value="Genomic_DNA"/>
</dbReference>
<evidence type="ECO:0000313" key="1">
    <source>
        <dbReference type="EMBL" id="PRO71037.1"/>
    </source>
</evidence>
<comment type="caution">
    <text evidence="1">The sequence shown here is derived from an EMBL/GenBank/DDBJ whole genome shotgun (WGS) entry which is preliminary data.</text>
</comment>
<name>A0A2S9V3K2_9ALTE</name>
<keyword evidence="2" id="KW-1185">Reference proteome</keyword>
<dbReference type="SUPFAM" id="SSF56954">
    <property type="entry name" value="Outer membrane efflux proteins (OEP)"/>
    <property type="match status" value="1"/>
</dbReference>
<organism evidence="1 2">
    <name type="scientific">Alteromonas alba</name>
    <dbReference type="NCBI Taxonomy" id="2079529"/>
    <lineage>
        <taxon>Bacteria</taxon>
        <taxon>Pseudomonadati</taxon>
        <taxon>Pseudomonadota</taxon>
        <taxon>Gammaproteobacteria</taxon>
        <taxon>Alteromonadales</taxon>
        <taxon>Alteromonadaceae</taxon>
        <taxon>Alteromonas/Salinimonas group</taxon>
        <taxon>Alteromonas</taxon>
    </lineage>
</organism>
<protein>
    <recommendedName>
        <fullName evidence="3">TolC family protein</fullName>
    </recommendedName>
</protein>
<evidence type="ECO:0008006" key="3">
    <source>
        <dbReference type="Google" id="ProtNLM"/>
    </source>
</evidence>
<proteinExistence type="predicted"/>
<gene>
    <name evidence="1" type="ORF">C6Y40_23995</name>
</gene>
<dbReference type="RefSeq" id="WP_105936903.1">
    <property type="nucleotide sequence ID" value="NZ_PVNP01000219.1"/>
</dbReference>